<dbReference type="GO" id="GO:0004343">
    <property type="term" value="F:glucosamine 6-phosphate N-acetyltransferase activity"/>
    <property type="evidence" value="ECO:0007669"/>
    <property type="project" value="UniProtKB-UniRule"/>
</dbReference>
<reference evidence="16" key="5">
    <citation type="submission" date="2025-09" db="UniProtKB">
        <authorList>
            <consortium name="Ensembl"/>
        </authorList>
    </citation>
    <scope>IDENTIFICATION</scope>
</reference>
<evidence type="ECO:0000256" key="3">
    <source>
        <dbReference type="ARBA" id="ARBA00004832"/>
    </source>
</evidence>
<dbReference type="SUPFAM" id="SSF55729">
    <property type="entry name" value="Acyl-CoA N-acyltransferases (Nat)"/>
    <property type="match status" value="1"/>
</dbReference>
<dbReference type="Gene3D" id="3.40.630.30">
    <property type="match status" value="1"/>
</dbReference>
<evidence type="ECO:0000256" key="8">
    <source>
        <dbReference type="ARBA" id="ARBA00022753"/>
    </source>
</evidence>
<accession>A0A4W3IWR8</accession>
<protein>
    <recommendedName>
        <fullName evidence="13 14">Glucosamine 6-phosphate N-acetyltransferase</fullName>
        <ecNumber evidence="6 14">2.3.1.4</ecNumber>
    </recommendedName>
</protein>
<dbReference type="EC" id="2.3.1.4" evidence="6 14"/>
<dbReference type="GeneTree" id="ENSGT00390000008666"/>
<keyword evidence="17" id="KW-1185">Reference proteome</keyword>
<name>A0A4W3IWR8_CALMI</name>
<dbReference type="Pfam" id="PF00583">
    <property type="entry name" value="Acetyltransf_1"/>
    <property type="match status" value="1"/>
</dbReference>
<evidence type="ECO:0000256" key="5">
    <source>
        <dbReference type="ARBA" id="ARBA00011738"/>
    </source>
</evidence>
<dbReference type="InterPro" id="IPR000182">
    <property type="entry name" value="GNAT_dom"/>
</dbReference>
<proteinExistence type="inferred from homology"/>
<evidence type="ECO:0000256" key="2">
    <source>
        <dbReference type="ARBA" id="ARBA00004481"/>
    </source>
</evidence>
<keyword evidence="10" id="KW-0472">Membrane</keyword>
<comment type="subcellular location">
    <subcellularLocation>
        <location evidence="2">Endosome membrane</location>
        <topology evidence="2">Peripheral membrane protein</topology>
    </subcellularLocation>
    <subcellularLocation>
        <location evidence="1">Golgi apparatus membrane</location>
        <topology evidence="1">Peripheral membrane protein</topology>
    </subcellularLocation>
</comment>
<comment type="subunit">
    <text evidence="5 14">Homodimer.</text>
</comment>
<dbReference type="OMA" id="NQRYDWI"/>
<dbReference type="FunFam" id="3.40.630.30:FF:000031">
    <property type="entry name" value="Glucosamine 6-phosphate N-acetyltransferase"/>
    <property type="match status" value="1"/>
</dbReference>
<dbReference type="InterPro" id="IPR016181">
    <property type="entry name" value="Acyl_CoA_acyltransferase"/>
</dbReference>
<reference evidence="16" key="4">
    <citation type="submission" date="2025-08" db="UniProtKB">
        <authorList>
            <consortium name="Ensembl"/>
        </authorList>
    </citation>
    <scope>IDENTIFICATION</scope>
</reference>
<dbReference type="InParanoid" id="A0A4W3IWR8"/>
<keyword evidence="11 14" id="KW-0012">Acyltransferase</keyword>
<evidence type="ECO:0000313" key="16">
    <source>
        <dbReference type="Ensembl" id="ENSCMIP00000025090.1"/>
    </source>
</evidence>
<keyword evidence="8" id="KW-0967">Endosome</keyword>
<evidence type="ECO:0000256" key="13">
    <source>
        <dbReference type="ARBA" id="ARBA00069869"/>
    </source>
</evidence>
<dbReference type="STRING" id="7868.ENSCMIP00000025090"/>
<evidence type="ECO:0000313" key="17">
    <source>
        <dbReference type="Proteomes" id="UP000314986"/>
    </source>
</evidence>
<evidence type="ECO:0000256" key="9">
    <source>
        <dbReference type="ARBA" id="ARBA00023034"/>
    </source>
</evidence>
<dbReference type="Ensembl" id="ENSCMIT00000025502.1">
    <property type="protein sequence ID" value="ENSCMIP00000025090.1"/>
    <property type="gene ID" value="ENSCMIG00000011050.1"/>
</dbReference>
<organism evidence="16 17">
    <name type="scientific">Callorhinchus milii</name>
    <name type="common">Ghost shark</name>
    <dbReference type="NCBI Taxonomy" id="7868"/>
    <lineage>
        <taxon>Eukaryota</taxon>
        <taxon>Metazoa</taxon>
        <taxon>Chordata</taxon>
        <taxon>Craniata</taxon>
        <taxon>Vertebrata</taxon>
        <taxon>Chondrichthyes</taxon>
        <taxon>Holocephali</taxon>
        <taxon>Chimaeriformes</taxon>
        <taxon>Callorhinchidae</taxon>
        <taxon>Callorhinchus</taxon>
    </lineage>
</organism>
<dbReference type="UniPathway" id="UPA00113">
    <property type="reaction ID" value="UER00529"/>
</dbReference>
<evidence type="ECO:0000256" key="11">
    <source>
        <dbReference type="ARBA" id="ARBA00023315"/>
    </source>
</evidence>
<keyword evidence="9" id="KW-0333">Golgi apparatus</keyword>
<dbReference type="CDD" id="cd04301">
    <property type="entry name" value="NAT_SF"/>
    <property type="match status" value="1"/>
</dbReference>
<sequence>MLMILHFSSQCFRTVSPAMTLDDTPMFDPTLLKDLDWNQNTVKFTPDVSPSSPGEGLVLRPLCTVDFNRGLFDLLSQLTKVGEVTTEQFLKKFEHMKQTGDYYIVVIEDTKLEQIIGSATLLIEHKFIHSCAKRGRIEEVIVRDECRGKQLGKLLIAVLTLLSKKLNCYKTTLECLPKNTAFYEKFGFKVGEDVYMQNRFFD</sequence>
<dbReference type="PANTHER" id="PTHR13355">
    <property type="entry name" value="GLUCOSAMINE 6-PHOSPHATE N-ACETYLTRANSFERASE"/>
    <property type="match status" value="1"/>
</dbReference>
<evidence type="ECO:0000256" key="14">
    <source>
        <dbReference type="RuleBase" id="RU365086"/>
    </source>
</evidence>
<evidence type="ECO:0000256" key="6">
    <source>
        <dbReference type="ARBA" id="ARBA00012703"/>
    </source>
</evidence>
<evidence type="ECO:0000256" key="7">
    <source>
        <dbReference type="ARBA" id="ARBA00022679"/>
    </source>
</evidence>
<dbReference type="Proteomes" id="UP000314986">
    <property type="component" value="Unassembled WGS sequence"/>
</dbReference>
<reference evidence="17" key="2">
    <citation type="journal article" date="2007" name="PLoS Biol.">
        <title>Survey sequencing and comparative analysis of the elephant shark (Callorhinchus milii) genome.</title>
        <authorList>
            <person name="Venkatesh B."/>
            <person name="Kirkness E.F."/>
            <person name="Loh Y.H."/>
            <person name="Halpern A.L."/>
            <person name="Lee A.P."/>
            <person name="Johnson J."/>
            <person name="Dandona N."/>
            <person name="Viswanathan L.D."/>
            <person name="Tay A."/>
            <person name="Venter J.C."/>
            <person name="Strausberg R.L."/>
            <person name="Brenner S."/>
        </authorList>
    </citation>
    <scope>NUCLEOTIDE SEQUENCE [LARGE SCALE GENOMIC DNA]</scope>
</reference>
<dbReference type="AlphaFoldDB" id="A0A4W3IWR8"/>
<comment type="catalytic activity">
    <reaction evidence="12 14">
        <text>D-glucosamine 6-phosphate + acetyl-CoA = N-acetyl-D-glucosamine 6-phosphate + CoA + H(+)</text>
        <dbReference type="Rhea" id="RHEA:10292"/>
        <dbReference type="ChEBI" id="CHEBI:15378"/>
        <dbReference type="ChEBI" id="CHEBI:57287"/>
        <dbReference type="ChEBI" id="CHEBI:57288"/>
        <dbReference type="ChEBI" id="CHEBI:57513"/>
        <dbReference type="ChEBI" id="CHEBI:58725"/>
        <dbReference type="EC" id="2.3.1.4"/>
    </reaction>
</comment>
<dbReference type="PROSITE" id="PS51186">
    <property type="entry name" value="GNAT"/>
    <property type="match status" value="1"/>
</dbReference>
<evidence type="ECO:0000256" key="10">
    <source>
        <dbReference type="ARBA" id="ARBA00023136"/>
    </source>
</evidence>
<dbReference type="GO" id="GO:0010008">
    <property type="term" value="C:endosome membrane"/>
    <property type="evidence" value="ECO:0007669"/>
    <property type="project" value="UniProtKB-SubCell"/>
</dbReference>
<evidence type="ECO:0000259" key="15">
    <source>
        <dbReference type="PROSITE" id="PS51186"/>
    </source>
</evidence>
<comment type="similarity">
    <text evidence="4 14">Belongs to the acetyltransferase family. GNA1 subfamily.</text>
</comment>
<evidence type="ECO:0000256" key="12">
    <source>
        <dbReference type="ARBA" id="ARBA00048964"/>
    </source>
</evidence>
<comment type="pathway">
    <text evidence="3 14">Nucleotide-sugar biosynthesis; UDP-N-acetyl-alpha-D-glucosamine biosynthesis; N-acetyl-alpha-D-glucosamine 1-phosphate from alpha-D-glucosamine 6-phosphate (route I): step 1/2.</text>
</comment>
<evidence type="ECO:0000256" key="4">
    <source>
        <dbReference type="ARBA" id="ARBA00006048"/>
    </source>
</evidence>
<keyword evidence="7 14" id="KW-0808">Transferase</keyword>
<dbReference type="PANTHER" id="PTHR13355:SF11">
    <property type="entry name" value="GLUCOSAMINE 6-PHOSPHATE N-ACETYLTRANSFERASE"/>
    <property type="match status" value="1"/>
</dbReference>
<dbReference type="GO" id="GO:0006048">
    <property type="term" value="P:UDP-N-acetylglucosamine biosynthetic process"/>
    <property type="evidence" value="ECO:0007669"/>
    <property type="project" value="UniProtKB-UniRule"/>
</dbReference>
<reference evidence="17" key="1">
    <citation type="journal article" date="2006" name="Science">
        <title>Ancient noncoding elements conserved in the human genome.</title>
        <authorList>
            <person name="Venkatesh B."/>
            <person name="Kirkness E.F."/>
            <person name="Loh Y.H."/>
            <person name="Halpern A.L."/>
            <person name="Lee A.P."/>
            <person name="Johnson J."/>
            <person name="Dandona N."/>
            <person name="Viswanathan L.D."/>
            <person name="Tay A."/>
            <person name="Venter J.C."/>
            <person name="Strausberg R.L."/>
            <person name="Brenner S."/>
        </authorList>
    </citation>
    <scope>NUCLEOTIDE SEQUENCE [LARGE SCALE GENOMIC DNA]</scope>
</reference>
<feature type="domain" description="N-acetyltransferase" evidence="15">
    <location>
        <begin position="57"/>
        <end position="202"/>
    </location>
</feature>
<reference evidence="17" key="3">
    <citation type="journal article" date="2014" name="Nature">
        <title>Elephant shark genome provides unique insights into gnathostome evolution.</title>
        <authorList>
            <consortium name="International Elephant Shark Genome Sequencing Consortium"/>
            <person name="Venkatesh B."/>
            <person name="Lee A.P."/>
            <person name="Ravi V."/>
            <person name="Maurya A.K."/>
            <person name="Lian M.M."/>
            <person name="Swann J.B."/>
            <person name="Ohta Y."/>
            <person name="Flajnik M.F."/>
            <person name="Sutoh Y."/>
            <person name="Kasahara M."/>
            <person name="Hoon S."/>
            <person name="Gangu V."/>
            <person name="Roy S.W."/>
            <person name="Irimia M."/>
            <person name="Korzh V."/>
            <person name="Kondrychyn I."/>
            <person name="Lim Z.W."/>
            <person name="Tay B.H."/>
            <person name="Tohari S."/>
            <person name="Kong K.W."/>
            <person name="Ho S."/>
            <person name="Lorente-Galdos B."/>
            <person name="Quilez J."/>
            <person name="Marques-Bonet T."/>
            <person name="Raney B.J."/>
            <person name="Ingham P.W."/>
            <person name="Tay A."/>
            <person name="Hillier L.W."/>
            <person name="Minx P."/>
            <person name="Boehm T."/>
            <person name="Wilson R.K."/>
            <person name="Brenner S."/>
            <person name="Warren W.C."/>
        </authorList>
    </citation>
    <scope>NUCLEOTIDE SEQUENCE [LARGE SCALE GENOMIC DNA]</scope>
</reference>
<dbReference type="GO" id="GO:0000139">
    <property type="term" value="C:Golgi membrane"/>
    <property type="evidence" value="ECO:0007669"/>
    <property type="project" value="UniProtKB-SubCell"/>
</dbReference>
<dbReference type="InterPro" id="IPR039143">
    <property type="entry name" value="GNPNAT1-like"/>
</dbReference>
<evidence type="ECO:0000256" key="1">
    <source>
        <dbReference type="ARBA" id="ARBA00004395"/>
    </source>
</evidence>